<reference evidence="1 2" key="1">
    <citation type="submission" date="2021-06" db="EMBL/GenBank/DDBJ databases">
        <title>Caerostris extrusa draft genome.</title>
        <authorList>
            <person name="Kono N."/>
            <person name="Arakawa K."/>
        </authorList>
    </citation>
    <scope>NUCLEOTIDE SEQUENCE [LARGE SCALE GENOMIC DNA]</scope>
</reference>
<accession>A0AAV4RKI3</accession>
<evidence type="ECO:0000313" key="1">
    <source>
        <dbReference type="EMBL" id="GIY21261.1"/>
    </source>
</evidence>
<dbReference type="AlphaFoldDB" id="A0AAV4RKI3"/>
<keyword evidence="2" id="KW-1185">Reference proteome</keyword>
<comment type="caution">
    <text evidence="1">The sequence shown here is derived from an EMBL/GenBank/DDBJ whole genome shotgun (WGS) entry which is preliminary data.</text>
</comment>
<name>A0AAV4RKI3_CAEEX</name>
<organism evidence="1 2">
    <name type="scientific">Caerostris extrusa</name>
    <name type="common">Bark spider</name>
    <name type="synonym">Caerostris bankana</name>
    <dbReference type="NCBI Taxonomy" id="172846"/>
    <lineage>
        <taxon>Eukaryota</taxon>
        <taxon>Metazoa</taxon>
        <taxon>Ecdysozoa</taxon>
        <taxon>Arthropoda</taxon>
        <taxon>Chelicerata</taxon>
        <taxon>Arachnida</taxon>
        <taxon>Araneae</taxon>
        <taxon>Araneomorphae</taxon>
        <taxon>Entelegynae</taxon>
        <taxon>Araneoidea</taxon>
        <taxon>Araneidae</taxon>
        <taxon>Caerostris</taxon>
    </lineage>
</organism>
<dbReference type="EMBL" id="BPLR01007991">
    <property type="protein sequence ID" value="GIY21261.1"/>
    <property type="molecule type" value="Genomic_DNA"/>
</dbReference>
<sequence>MMNSCSDIRIIGTRFVPDSSFIVGSLAMNGCNRAVRDKEWEEISGSIKRNSVLQTPATDSNGASGVGNLLLKNSVF</sequence>
<evidence type="ECO:0000313" key="2">
    <source>
        <dbReference type="Proteomes" id="UP001054945"/>
    </source>
</evidence>
<dbReference type="Proteomes" id="UP001054945">
    <property type="component" value="Unassembled WGS sequence"/>
</dbReference>
<protein>
    <submittedName>
        <fullName evidence="1">Uncharacterized protein</fullName>
    </submittedName>
</protein>
<gene>
    <name evidence="1" type="ORF">CEXT_501431</name>
</gene>
<proteinExistence type="predicted"/>